<reference evidence="6" key="1">
    <citation type="submission" date="2016-10" db="EMBL/GenBank/DDBJ databases">
        <authorList>
            <person name="Varghese N."/>
            <person name="Submissions S."/>
        </authorList>
    </citation>
    <scope>NUCLEOTIDE SEQUENCE [LARGE SCALE GENOMIC DNA]</scope>
    <source>
        <strain evidence="6">JCM 18195</strain>
    </source>
</reference>
<keyword evidence="3" id="KW-0106">Calcium</keyword>
<comment type="subcellular location">
    <subcellularLocation>
        <location evidence="1">Secreted</location>
    </subcellularLocation>
</comment>
<dbReference type="Gene3D" id="1.10.640.10">
    <property type="entry name" value="Haem peroxidase domain superfamily, animal type"/>
    <property type="match status" value="2"/>
</dbReference>
<dbReference type="GO" id="GO:0005509">
    <property type="term" value="F:calcium ion binding"/>
    <property type="evidence" value="ECO:0007669"/>
    <property type="project" value="InterPro"/>
</dbReference>
<evidence type="ECO:0000313" key="6">
    <source>
        <dbReference type="Proteomes" id="UP000243084"/>
    </source>
</evidence>
<dbReference type="InterPro" id="IPR011049">
    <property type="entry name" value="Serralysin-like_metalloprot_C"/>
</dbReference>
<dbReference type="CDD" id="cd09821">
    <property type="entry name" value="An_peroxidase_bacterial_2"/>
    <property type="match status" value="2"/>
</dbReference>
<dbReference type="SUPFAM" id="SSF48113">
    <property type="entry name" value="Heme-dependent peroxidases"/>
    <property type="match status" value="2"/>
</dbReference>
<evidence type="ECO:0000256" key="4">
    <source>
        <dbReference type="ARBA" id="ARBA00023180"/>
    </source>
</evidence>
<proteinExistence type="predicted"/>
<evidence type="ECO:0000313" key="5">
    <source>
        <dbReference type="EMBL" id="SFP54598.1"/>
    </source>
</evidence>
<dbReference type="EMBL" id="FOXM01000003">
    <property type="protein sequence ID" value="SFP54598.1"/>
    <property type="molecule type" value="Genomic_DNA"/>
</dbReference>
<organism evidence="5 6">
    <name type="scientific">Geopseudomonas sagittaria</name>
    <dbReference type="NCBI Taxonomy" id="1135990"/>
    <lineage>
        <taxon>Bacteria</taxon>
        <taxon>Pseudomonadati</taxon>
        <taxon>Pseudomonadota</taxon>
        <taxon>Gammaproteobacteria</taxon>
        <taxon>Pseudomonadales</taxon>
        <taxon>Pseudomonadaceae</taxon>
        <taxon>Geopseudomonas</taxon>
    </lineage>
</organism>
<evidence type="ECO:0000256" key="3">
    <source>
        <dbReference type="ARBA" id="ARBA00022837"/>
    </source>
</evidence>
<sequence>MATYSKSDLEFILEQILIAESHAAGQSLSELLPNSQVPWGLRTVDGTFNNLTEGNSTYGAADQGFVFLSEQQYLAAYDPDQQFVSDAAPRIISNLIVDQTISNPAAVQAYVDAGLGTLDANGVLLDLEGVAIPAGQPLFIPNTAPDEGLSAGFNTWFVFFGQFFDHGLDLVAKGGNGIVFIPLQPDDPLYDPNSQTNFMIVSRATNTAVHAGDDGVLGTADDVMGQVNLTTPFVDQNQTYSSHASHQVFLRAYELDADGRPVSTGKLLTNRDLGADGRFGTADDVELGGMATWAVLKAQARDLLGIQLDDVDVGRVPLLATDAYGNFLRGPNGFPQLVTANGLVEGNLLTPVDASQALATGHAFLDDIAHAANPFNSQTGLALGADADDLAGPIANPAFDPNQPVGPDNQPFLAQPAGSYDNELLDAHYIAGDGRVNENIGLTAVHHVFHAEHNRLVEHTKTVILEAAASDLAFLNQWLLEPVNAVPADLSTLVWDGERLFQAAKFGTEMQYQHLVFEEFARKVQPQVDVFLAPTGYDATINPAILAEFAHTVYRFGHSMLTETVDRLDPNFVSSEMGLIEAFLNPLAFAAGGLSPEEAAGAIVRGTTRQLGNEIDEFVTDALRSNLLGLPLDLAAINLARGRDTGIPTLNVARAQFYEMTGDSQLKPYISWLDLMQNLKHQASIVNFIAAYGTHASITGADTLEAKRAAATDIVFGGGAIGDAERLAFLNGPAAETGVNDIDLWIGGLAEKIMPFGGMLGSTFSFVFETQMESLQNGDRFYYLARLAGLNFLTEMEDNSFAKLVMRNTDATHLPADIFSTPGFILEVNPALQFTGLGTDGRADPLGDDPLVPLVIRDNPATATADSNYLRYTGDEHVVLGGTDGDDILIGSIGDDSLWGDAGNDRLEGGDGNDNIEGGDGDDIITDKGGDDVLKGNAGNDVIHGGNGFNLILGGAGNDFIITGEDVSETFGGSGNDFILGAKGNLQTAGNEGDDWIEIGTQDGAPGDNLAPFSTDEIKGHDVFIGGGGFDEVIGEGGDDIMVGSEGADHFDGNSGFDWVSYEHDGLGVKADLIVNDALEPPVTPSNAGALDRFAEVEGLSGSAHADILRGDNADANLIANSTPQGSVLTDIALIDGLQALLDRFLGAGQTSFGSGNIILGGSGSDILEGRGGDDLLDGDRWLNVRVSVRDRANPEQEIDSVESIRDLVPRMLSGEINPGQLVIVREILEGAPDFDTATFSGARADYEIETLGEVTTVSHLVADVDGNLTPGIDGVDRVINIERLQFADMALVLVGGQFVPEIPGVQAAGNFAPEGEVLILDADGEPLVGAPAVGQRLLVSVAGVSDGDNVSASNPDGSIGGRPTSYVWQVETVPGSGIFEDILVDGGVLPATVDGRSFTVLPQVDGLALRVKVIYKDADGVLESIASGATAAVEGVVLPPPVAPIPAESAVVSPGGGLHLIRADLQFILEQIFIAERHAGGEDLLDILPNSRLALGLRTVDGSFNNLVTGQSHYGSADQPFTLLLDQQFLDEQDGESFDINGPAPGGVVDNTNYAASGPGGSVVDSNPRIISNLVVDQTISNPAAVQAYVDAGLGTLDANGVLLDLNGVPIPAGQPLFIPNTAPDEGLSAGFNSWFTLFGQFFDHGLDLVNKGGNGLVVIPLQADDPLVLGADGLAGTADDLPVNQRFMLLTRATNSAVQAGADGEFDTADDVHLHVNQTTPFVDQNQTYTSNPSHQVFLREYALDAAGRPVATGRMLDGADGGLPTWAEVKAQAEAMLGITLTDADVTNLPMLLVDPYGKFIPDADGWPQFVTGTGLVSAQPGGLAVPANVVRTGHAFLDDIAHSANPRNQAGALLTADGDDVAGPIANPAFDPNQPVGPGNQPFLAQPAGTYDDELLDAHFITGDGRGNENIGLTAVHHVFHAEHNRMVGHIQDVVIASNDVAFINQWLLEPVSTLPSSPDGLVWNGERLFQAARFSTEMQYQHLVFEEFARKVQPQVDVFFNATQVYDTAINPAIFAEFAHVVYRFGHSMLTETVERLDANFVSSEMGLIEAFLNPLAFNQLSDGNGGTVSVSAEDAAGAIVRGMTRQLGNEIDEFVTEALRNNLLGLPLDLATINLARGRDAGVPSLNVARAEFYAMTGDSQLTPYSSWVDFAMNLKHQTSVVNFIAAYGTHGTITSATTLEAKRDAAFALVFGGEGAPDDRLAFLNGTDAWAGVETGLNLVDFWIGGLAEKQMPFGGLLGSTFNFVFETQMEMLQDGDRFYYLERLAGLNLLTEMENNSFARMVMANTSATHLPADIFSTPGFILEVNPLLQHTGLGLDGRADPQGDNALLPEVIRDNPLTAGPDSNYLQYTGDEHVVLGGSNGDDILIGSLGDDTLWGDAGNDRLEGGDGNDNILGGAGDDIITDRGGDDIIRAGDGNDVVHGGNGLNLIIAGHGNDFVISGEDASEIFGGPGNDFILGTRGNEAQFGNEGDDWLELGGPDGNAGDNFNEFGLDNVIGNDVFIGERGIIDRMDGEGGDDLMMGNGGEGDRYVGGSGFDWAAFRDDPYGVNIDLRLRAFDETPVPASGASILTRFESIEGLSGSHHSDILQGDEFDAGGIATSGLHGSVLTNISLIAGLQELLDDMLGAGQTSFGAGNIILGGNGSDIIAGNGGNDLIDGDMWLNVRISVRENRDGSGNEIDSVESLTELVPRMLSGEINPGQLVIVRAIREGDGGFNFDTAQFSGLQASYSIVDNGNGTWTVTDNVGLDGTDTLRNIERLQFNDGAVVLVPGVNGEAEGTLRISDGSPSVGQVLSVAPFALRDADNISAANPDGTVGGPVTYYWQADLAGDGTFEDIVLANLGGEAMRATGTTFAVTADLLGVALRVRAVYQDARGVLETVLSAPTTAVTATGVANRLPLGSVQISNTLPRPGQAVTAVLAFADADGLAGVQFAYQWQAGDGVTFSDIDGATDASFTPGAAQSGQQLRVVVSYTDNGNTLESVTSVATGIVGGIFIGTEAGEVLNGTLGSDVLEGRGGNDTLNGLAGHDLLDGGTGADILNGGAGDDTYVVDNPGDQVNEALDAGIDTVETTLASYTLGDNVEHLTKVDGGAFTGTGNALANTLTGNTGNDTLNGLGGADLLIGGAGNDTLDGGTGDDRMEGGSGNDTYVVDSLGDQVVEAADAGSDTVLTTLGSYILGANVENLTKINGGAFTGTGNTLANVITGGSGNNTLNGLGGADLLIGGAGNDTLDGGLGDDRLEGGAGNDSYVVDSLGDQVVEAANAGSDTVLTTLASYTLGDNVENLTKSNGGAFTGTGNALANTITGNSGNDILDGLGGADRLVGGAGNDTYWVDVAGDVVVESGNGGTDTVRSTSAVYSLVANVENLSYEGTAAAVLTGNNQDNLIQGNVGNDTLNGQGGNDTLLGGAGNDTLNGGAGNDRLTGGAGNDLLDVSQGNDVLVFGPAFGADRVIGFDAVAGGGQDRLDISAYNLTGATFASRVTISDVGADTLVTINGADGGTITLVGVGNATTVTIADFQLT</sequence>
<name>A0A1I5R7S2_9GAMM</name>
<dbReference type="GO" id="GO:0020037">
    <property type="term" value="F:heme binding"/>
    <property type="evidence" value="ECO:0007669"/>
    <property type="project" value="InterPro"/>
</dbReference>
<dbReference type="PANTHER" id="PTHR11475">
    <property type="entry name" value="OXIDASE/PEROXIDASE"/>
    <property type="match status" value="1"/>
</dbReference>
<accession>A0A1I5R7S2</accession>
<dbReference type="Pfam" id="PF03098">
    <property type="entry name" value="An_peroxidase"/>
    <property type="match status" value="4"/>
</dbReference>
<dbReference type="GO" id="GO:0005576">
    <property type="term" value="C:extracellular region"/>
    <property type="evidence" value="ECO:0007669"/>
    <property type="project" value="UniProtKB-SubCell"/>
</dbReference>
<dbReference type="GO" id="GO:0004601">
    <property type="term" value="F:peroxidase activity"/>
    <property type="evidence" value="ECO:0007669"/>
    <property type="project" value="InterPro"/>
</dbReference>
<dbReference type="Pfam" id="PF00353">
    <property type="entry name" value="HemolysinCabind"/>
    <property type="match status" value="13"/>
</dbReference>
<dbReference type="InterPro" id="IPR001343">
    <property type="entry name" value="Hemolysn_Ca-bd"/>
</dbReference>
<dbReference type="InterPro" id="IPR010255">
    <property type="entry name" value="Haem_peroxidase_sf"/>
</dbReference>
<dbReference type="PROSITE" id="PS00330">
    <property type="entry name" value="HEMOLYSIN_CALCIUM"/>
    <property type="match status" value="13"/>
</dbReference>
<dbReference type="Gene3D" id="2.150.10.10">
    <property type="entry name" value="Serralysin-like metalloprotease, C-terminal"/>
    <property type="match status" value="6"/>
</dbReference>
<dbReference type="InterPro" id="IPR018511">
    <property type="entry name" value="Hemolysin-typ_Ca-bd_CS"/>
</dbReference>
<dbReference type="GO" id="GO:0006979">
    <property type="term" value="P:response to oxidative stress"/>
    <property type="evidence" value="ECO:0007669"/>
    <property type="project" value="InterPro"/>
</dbReference>
<gene>
    <name evidence="5" type="ORF">SAMN05216229_103211</name>
</gene>
<evidence type="ECO:0000256" key="1">
    <source>
        <dbReference type="ARBA" id="ARBA00004613"/>
    </source>
</evidence>
<dbReference type="RefSeq" id="WP_092429017.1">
    <property type="nucleotide sequence ID" value="NZ_FOXM01000003.1"/>
</dbReference>
<dbReference type="PANTHER" id="PTHR11475:SF4">
    <property type="entry name" value="CHORION PEROXIDASE"/>
    <property type="match status" value="1"/>
</dbReference>
<keyword evidence="4" id="KW-0325">Glycoprotein</keyword>
<keyword evidence="2" id="KW-0964">Secreted</keyword>
<dbReference type="PRINTS" id="PR00313">
    <property type="entry name" value="CABNDNGRPT"/>
</dbReference>
<dbReference type="InterPro" id="IPR037120">
    <property type="entry name" value="Haem_peroxidase_sf_animal"/>
</dbReference>
<evidence type="ECO:0000256" key="2">
    <source>
        <dbReference type="ARBA" id="ARBA00022525"/>
    </source>
</evidence>
<protein>
    <submittedName>
        <fullName evidence="5">Ca2+-binding protein, RTX toxin-related</fullName>
    </submittedName>
</protein>
<keyword evidence="6" id="KW-1185">Reference proteome</keyword>
<dbReference type="OrthoDB" id="223957at2"/>
<dbReference type="PROSITE" id="PS50292">
    <property type="entry name" value="PEROXIDASE_3"/>
    <property type="match status" value="2"/>
</dbReference>
<dbReference type="Gene3D" id="2.60.40.2700">
    <property type="match status" value="2"/>
</dbReference>
<dbReference type="Proteomes" id="UP000243084">
    <property type="component" value="Unassembled WGS sequence"/>
</dbReference>
<dbReference type="InterPro" id="IPR019791">
    <property type="entry name" value="Haem_peroxidase_animal"/>
</dbReference>
<dbReference type="SUPFAM" id="SSF51120">
    <property type="entry name" value="beta-Roll"/>
    <property type="match status" value="7"/>
</dbReference>